<feature type="transmembrane region" description="Helical" evidence="1">
    <location>
        <begin position="6"/>
        <end position="26"/>
    </location>
</feature>
<reference evidence="2 3" key="2">
    <citation type="journal article" date="2009" name="PLoS ONE">
        <title>An integrated genetic and cytogenetic map of the cucumber genome.</title>
        <authorList>
            <person name="Ren Y."/>
            <person name="Zhang Z."/>
            <person name="Liu J."/>
            <person name="Staub J.E."/>
            <person name="Han Y."/>
            <person name="Cheng Z."/>
            <person name="Li X."/>
            <person name="Lu J."/>
            <person name="Miao H."/>
            <person name="Kang H."/>
            <person name="Xie B."/>
            <person name="Gu X."/>
            <person name="Wang X."/>
            <person name="Du Y."/>
            <person name="Jin W."/>
            <person name="Huang S."/>
        </authorList>
    </citation>
    <scope>NUCLEOTIDE SEQUENCE [LARGE SCALE GENOMIC DNA]</scope>
    <source>
        <strain evidence="3">cv. 9930</strain>
    </source>
</reference>
<evidence type="ECO:0000313" key="2">
    <source>
        <dbReference type="EMBL" id="KGN53900.1"/>
    </source>
</evidence>
<dbReference type="Gramene" id="KGN53900">
    <property type="protein sequence ID" value="KGN53900"/>
    <property type="gene ID" value="Csa_4G187300"/>
</dbReference>
<protein>
    <submittedName>
        <fullName evidence="2">Uncharacterized protein</fullName>
    </submittedName>
</protein>
<keyword evidence="1" id="KW-0472">Membrane</keyword>
<dbReference type="AlphaFoldDB" id="A0A0A0KW99"/>
<organism evidence="2 3">
    <name type="scientific">Cucumis sativus</name>
    <name type="common">Cucumber</name>
    <dbReference type="NCBI Taxonomy" id="3659"/>
    <lineage>
        <taxon>Eukaryota</taxon>
        <taxon>Viridiplantae</taxon>
        <taxon>Streptophyta</taxon>
        <taxon>Embryophyta</taxon>
        <taxon>Tracheophyta</taxon>
        <taxon>Spermatophyta</taxon>
        <taxon>Magnoliopsida</taxon>
        <taxon>eudicotyledons</taxon>
        <taxon>Gunneridae</taxon>
        <taxon>Pentapetalae</taxon>
        <taxon>rosids</taxon>
        <taxon>fabids</taxon>
        <taxon>Cucurbitales</taxon>
        <taxon>Cucurbitaceae</taxon>
        <taxon>Benincaseae</taxon>
        <taxon>Cucumis</taxon>
    </lineage>
</organism>
<reference evidence="2 3" key="3">
    <citation type="journal article" date="2010" name="BMC Genomics">
        <title>Transcriptome sequencing and comparative analysis of cucumber flowers with different sex types.</title>
        <authorList>
            <person name="Guo S."/>
            <person name="Zheng Y."/>
            <person name="Joung J.G."/>
            <person name="Liu S."/>
            <person name="Zhang Z."/>
            <person name="Crasta O.R."/>
            <person name="Sobral B.W."/>
            <person name="Xu Y."/>
            <person name="Huang S."/>
            <person name="Fei Z."/>
        </authorList>
    </citation>
    <scope>NUCLEOTIDE SEQUENCE [LARGE SCALE GENOMIC DNA]</scope>
    <source>
        <strain evidence="3">cv. 9930</strain>
    </source>
</reference>
<sequence length="90" mass="10087">MEWVNWRLLWGGGFTLILLVSFHFLAGQTAVEKQQKFGPFSFSSAAPAAIGPFVPMISNTPKLLALEEQYSDLLPFEVGDMHALMFVQLR</sequence>
<gene>
    <name evidence="2" type="ORF">Csa_4G187300</name>
</gene>
<keyword evidence="1" id="KW-0812">Transmembrane</keyword>
<dbReference type="EMBL" id="CM002925">
    <property type="protein sequence ID" value="KGN53900.1"/>
    <property type="molecule type" value="Genomic_DNA"/>
</dbReference>
<dbReference type="Proteomes" id="UP000029981">
    <property type="component" value="Chromosome 4"/>
</dbReference>
<proteinExistence type="predicted"/>
<keyword evidence="1" id="KW-1133">Transmembrane helix</keyword>
<name>A0A0A0KW99_CUCSA</name>
<keyword evidence="3" id="KW-1185">Reference proteome</keyword>
<reference evidence="2 3" key="1">
    <citation type="journal article" date="2009" name="Nat. Genet.">
        <title>The genome of the cucumber, Cucumis sativus L.</title>
        <authorList>
            <person name="Huang S."/>
            <person name="Li R."/>
            <person name="Zhang Z."/>
            <person name="Li L."/>
            <person name="Gu X."/>
            <person name="Fan W."/>
            <person name="Lucas W.J."/>
            <person name="Wang X."/>
            <person name="Xie B."/>
            <person name="Ni P."/>
            <person name="Ren Y."/>
            <person name="Zhu H."/>
            <person name="Li J."/>
            <person name="Lin K."/>
            <person name="Jin W."/>
            <person name="Fei Z."/>
            <person name="Li G."/>
            <person name="Staub J."/>
            <person name="Kilian A."/>
            <person name="van der Vossen E.A."/>
            <person name="Wu Y."/>
            <person name="Guo J."/>
            <person name="He J."/>
            <person name="Jia Z."/>
            <person name="Ren Y."/>
            <person name="Tian G."/>
            <person name="Lu Y."/>
            <person name="Ruan J."/>
            <person name="Qian W."/>
            <person name="Wang M."/>
            <person name="Huang Q."/>
            <person name="Li B."/>
            <person name="Xuan Z."/>
            <person name="Cao J."/>
            <person name="Asan"/>
            <person name="Wu Z."/>
            <person name="Zhang J."/>
            <person name="Cai Q."/>
            <person name="Bai Y."/>
            <person name="Zhao B."/>
            <person name="Han Y."/>
            <person name="Li Y."/>
            <person name="Li X."/>
            <person name="Wang S."/>
            <person name="Shi Q."/>
            <person name="Liu S."/>
            <person name="Cho W.K."/>
            <person name="Kim J.Y."/>
            <person name="Xu Y."/>
            <person name="Heller-Uszynska K."/>
            <person name="Miao H."/>
            <person name="Cheng Z."/>
            <person name="Zhang S."/>
            <person name="Wu J."/>
            <person name="Yang Y."/>
            <person name="Kang H."/>
            <person name="Li M."/>
            <person name="Liang H."/>
            <person name="Ren X."/>
            <person name="Shi Z."/>
            <person name="Wen M."/>
            <person name="Jian M."/>
            <person name="Yang H."/>
            <person name="Zhang G."/>
            <person name="Yang Z."/>
            <person name="Chen R."/>
            <person name="Liu S."/>
            <person name="Li J."/>
            <person name="Ma L."/>
            <person name="Liu H."/>
            <person name="Zhou Y."/>
            <person name="Zhao J."/>
            <person name="Fang X."/>
            <person name="Li G."/>
            <person name="Fang L."/>
            <person name="Li Y."/>
            <person name="Liu D."/>
            <person name="Zheng H."/>
            <person name="Zhang Y."/>
            <person name="Qin N."/>
            <person name="Li Z."/>
            <person name="Yang G."/>
            <person name="Yang S."/>
            <person name="Bolund L."/>
            <person name="Kristiansen K."/>
            <person name="Zheng H."/>
            <person name="Li S."/>
            <person name="Zhang X."/>
            <person name="Yang H."/>
            <person name="Wang J."/>
            <person name="Sun R."/>
            <person name="Zhang B."/>
            <person name="Jiang S."/>
            <person name="Wang J."/>
            <person name="Du Y."/>
            <person name="Li S."/>
        </authorList>
    </citation>
    <scope>NUCLEOTIDE SEQUENCE [LARGE SCALE GENOMIC DNA]</scope>
    <source>
        <strain evidence="3">cv. 9930</strain>
    </source>
</reference>
<evidence type="ECO:0000313" key="3">
    <source>
        <dbReference type="Proteomes" id="UP000029981"/>
    </source>
</evidence>
<reference evidence="2 3" key="4">
    <citation type="journal article" date="2011" name="BMC Genomics">
        <title>RNA-Seq improves annotation of protein-coding genes in the cucumber genome.</title>
        <authorList>
            <person name="Li Z."/>
            <person name="Zhang Z."/>
            <person name="Yan P."/>
            <person name="Huang S."/>
            <person name="Fei Z."/>
            <person name="Lin K."/>
        </authorList>
    </citation>
    <scope>NUCLEOTIDE SEQUENCE [LARGE SCALE GENOMIC DNA]</scope>
    <source>
        <strain evidence="3">cv. 9930</strain>
    </source>
</reference>
<accession>A0A0A0KW99</accession>
<evidence type="ECO:0000256" key="1">
    <source>
        <dbReference type="SAM" id="Phobius"/>
    </source>
</evidence>